<evidence type="ECO:0000313" key="4">
    <source>
        <dbReference type="EMBL" id="MCQ4921619.1"/>
    </source>
</evidence>
<keyword evidence="2" id="KW-0067">ATP-binding</keyword>
<dbReference type="Gene3D" id="3.40.50.300">
    <property type="entry name" value="P-loop containing nucleotide triphosphate hydrolases"/>
    <property type="match status" value="1"/>
</dbReference>
<organism evidence="4 5">
    <name type="scientific">Tissierella carlieri</name>
    <dbReference type="NCBI Taxonomy" id="689904"/>
    <lineage>
        <taxon>Bacteria</taxon>
        <taxon>Bacillati</taxon>
        <taxon>Bacillota</taxon>
        <taxon>Tissierellia</taxon>
        <taxon>Tissierellales</taxon>
        <taxon>Tissierellaceae</taxon>
        <taxon>Tissierella</taxon>
    </lineage>
</organism>
<dbReference type="InterPro" id="IPR003593">
    <property type="entry name" value="AAA+_ATPase"/>
</dbReference>
<keyword evidence="5" id="KW-1185">Reference proteome</keyword>
<gene>
    <name evidence="4" type="primary">spoIIIAA</name>
    <name evidence="4" type="ORF">NE686_00860</name>
</gene>
<feature type="domain" description="AAA+ ATPase" evidence="3">
    <location>
        <begin position="156"/>
        <end position="305"/>
    </location>
</feature>
<evidence type="ECO:0000313" key="5">
    <source>
        <dbReference type="Proteomes" id="UP001524478"/>
    </source>
</evidence>
<dbReference type="InterPro" id="IPR027417">
    <property type="entry name" value="P-loop_NTPase"/>
</dbReference>
<dbReference type="EMBL" id="JANGAC010000001">
    <property type="protein sequence ID" value="MCQ4921619.1"/>
    <property type="molecule type" value="Genomic_DNA"/>
</dbReference>
<dbReference type="NCBIfam" id="TIGR02858">
    <property type="entry name" value="spore_III_AA"/>
    <property type="match status" value="1"/>
</dbReference>
<dbReference type="SUPFAM" id="SSF52540">
    <property type="entry name" value="P-loop containing nucleoside triphosphate hydrolases"/>
    <property type="match status" value="1"/>
</dbReference>
<dbReference type="PANTHER" id="PTHR20953">
    <property type="entry name" value="KINASE-RELATED"/>
    <property type="match status" value="1"/>
</dbReference>
<keyword evidence="1" id="KW-0547">Nucleotide-binding</keyword>
<dbReference type="RefSeq" id="WP_256310131.1">
    <property type="nucleotide sequence ID" value="NZ_JANGAC010000001.1"/>
</dbReference>
<dbReference type="Pfam" id="PF19568">
    <property type="entry name" value="Spore_III_AA"/>
    <property type="match status" value="1"/>
</dbReference>
<dbReference type="SMART" id="SM00382">
    <property type="entry name" value="AAA"/>
    <property type="match status" value="1"/>
</dbReference>
<dbReference type="InterPro" id="IPR045735">
    <property type="entry name" value="Spore_III_AA_AAA+_ATPase"/>
</dbReference>
<reference evidence="4 5" key="1">
    <citation type="submission" date="2022-06" db="EMBL/GenBank/DDBJ databases">
        <title>Isolation of gut microbiota from human fecal samples.</title>
        <authorList>
            <person name="Pamer E.G."/>
            <person name="Barat B."/>
            <person name="Waligurski E."/>
            <person name="Medina S."/>
            <person name="Paddock L."/>
            <person name="Mostad J."/>
        </authorList>
    </citation>
    <scope>NUCLEOTIDE SEQUENCE [LARGE SCALE GENOMIC DNA]</scope>
    <source>
        <strain evidence="4 5">DFI.7.95</strain>
    </source>
</reference>
<protein>
    <submittedName>
        <fullName evidence="4">Stage III sporulation protein AA</fullName>
    </submittedName>
</protein>
<accession>A0ABT1S572</accession>
<comment type="caution">
    <text evidence="4">The sequence shown here is derived from an EMBL/GenBank/DDBJ whole genome shotgun (WGS) entry which is preliminary data.</text>
</comment>
<dbReference type="PANTHER" id="PTHR20953:SF3">
    <property type="entry name" value="P-LOOP CONTAINING NUCLEOSIDE TRIPHOSPHATE HYDROLASES SUPERFAMILY PROTEIN"/>
    <property type="match status" value="1"/>
</dbReference>
<evidence type="ECO:0000256" key="1">
    <source>
        <dbReference type="ARBA" id="ARBA00022741"/>
    </source>
</evidence>
<dbReference type="Proteomes" id="UP001524478">
    <property type="component" value="Unassembled WGS sequence"/>
</dbReference>
<name>A0ABT1S572_9FIRM</name>
<proteinExistence type="predicted"/>
<sequence length="328" mass="36479">MLKNSRIYDYVVKNLCEELNTILTQIPSIYKEKAEEIRLRNGGPLTISYGARDYFISANGNISCDPSRAVIIREEHIKNTFQLISNYSVYAYEEEIKNGYITIKGGHRVGIGGKVIYGSNGVETIKNISSLNIRIGREVLGVSDNIISYLVKKPRIFYNTLIISPPQCGKTTLLRDIVRNLSNGFGSLDSQGFKISVVDERSEIAGMYKGMAQNDIGIRTDILDGCLKSDGIMMAIRSLSPDIIAVDEIGNKRDVEAINEALRAGIKLIATIHGSSLEEVKNKSSMKELFEENIFERFLILDRSKGVGTIKEIIDGFSFKPIYSGKSD</sequence>
<dbReference type="InterPro" id="IPR014217">
    <property type="entry name" value="Spore_III_AA"/>
</dbReference>
<evidence type="ECO:0000259" key="3">
    <source>
        <dbReference type="SMART" id="SM00382"/>
    </source>
</evidence>
<evidence type="ECO:0000256" key="2">
    <source>
        <dbReference type="ARBA" id="ARBA00022840"/>
    </source>
</evidence>